<name>U5D013_AMBTC</name>
<reference evidence="3" key="1">
    <citation type="journal article" date="2013" name="Science">
        <title>The Amborella genome and the evolution of flowering plants.</title>
        <authorList>
            <consortium name="Amborella Genome Project"/>
        </authorList>
    </citation>
    <scope>NUCLEOTIDE SEQUENCE [LARGE SCALE GENOMIC DNA]</scope>
</reference>
<dbReference type="eggNOG" id="ENOG502QPPK">
    <property type="taxonomic scope" value="Eukaryota"/>
</dbReference>
<keyword evidence="3" id="KW-1185">Reference proteome</keyword>
<evidence type="ECO:0000256" key="1">
    <source>
        <dbReference type="SAM" id="MobiDB-lite"/>
    </source>
</evidence>
<dbReference type="AlphaFoldDB" id="U5D013"/>
<dbReference type="STRING" id="13333.U5D013"/>
<dbReference type="EMBL" id="KI392078">
    <property type="protein sequence ID" value="ERN18951.1"/>
    <property type="molecule type" value="Genomic_DNA"/>
</dbReference>
<evidence type="ECO:0000313" key="3">
    <source>
        <dbReference type="Proteomes" id="UP000017836"/>
    </source>
</evidence>
<dbReference type="Gramene" id="ERN18951">
    <property type="protein sequence ID" value="ERN18951"/>
    <property type="gene ID" value="AMTR_s00067p00200230"/>
</dbReference>
<dbReference type="Proteomes" id="UP000017836">
    <property type="component" value="Unassembled WGS sequence"/>
</dbReference>
<feature type="region of interest" description="Disordered" evidence="1">
    <location>
        <begin position="58"/>
        <end position="77"/>
    </location>
</feature>
<dbReference type="PANTHER" id="PTHR36017">
    <property type="entry name" value="EMBRYO DEFECTIVE 1381"/>
    <property type="match status" value="1"/>
</dbReference>
<gene>
    <name evidence="2" type="ORF">AMTR_s00067p00200230</name>
</gene>
<accession>U5D013</accession>
<sequence length="574" mass="66070">MAQWRIIPRPLLETVLNNYGRSPKVPQPLIFHGPRGAGLLDNWCKPPHATAYLDLHSLHSNNNHPRQQPPPQWHHSPPTISLTSLRIHLEQSLEALTLKAIRLGSISSSQVYTTLLKWHGIDSALRQILNQYTNHALPRAHTADLWRLVISTLHKGNQSLETERRARLAELRDWFDVLSPDSSVYVHPKGGGFGLDVKNKDEEACFEEALLALRLAKEVLCRKEKWREGAIRELNRNGGFSRSLTNAATDWPSLLLELLSASSELGFFQPKLIINNIDILRKAVLTDNSMVNASMYHDSFLWRLVSLGVNERCLPVILSTSDSYYSYHIYRDFAFPDVFISRENYGWTVQEAKMHMVDDFFSEEEWTIVADVLGPNPRHLSELYSIMQTEEYERIEENDLENSFEDVVDAYLAHLQVTVVNPAMEAALIILQNFAFDASNGKISEDRLRFGAPWRHPPHSNSKRSSLFWAKLQLMDFIQSLVNTGFGVNYFADCSLEILDDPCTNAMLEVGLLYMQRDPSYIRPISRGIQRCLIRWLVQEKMQLRLGESALYMWHRVFRGRSYRHLLKEIGYSF</sequence>
<protein>
    <submittedName>
        <fullName evidence="2">Uncharacterized protein</fullName>
    </submittedName>
</protein>
<dbReference type="PANTHER" id="PTHR36017:SF1">
    <property type="entry name" value="EMBRYO DEFECTIVE 1381"/>
    <property type="match status" value="1"/>
</dbReference>
<organism evidence="2 3">
    <name type="scientific">Amborella trichopoda</name>
    <dbReference type="NCBI Taxonomy" id="13333"/>
    <lineage>
        <taxon>Eukaryota</taxon>
        <taxon>Viridiplantae</taxon>
        <taxon>Streptophyta</taxon>
        <taxon>Embryophyta</taxon>
        <taxon>Tracheophyta</taxon>
        <taxon>Spermatophyta</taxon>
        <taxon>Magnoliopsida</taxon>
        <taxon>Amborellales</taxon>
        <taxon>Amborellaceae</taxon>
        <taxon>Amborella</taxon>
    </lineage>
</organism>
<proteinExistence type="predicted"/>
<evidence type="ECO:0000313" key="2">
    <source>
        <dbReference type="EMBL" id="ERN18951.1"/>
    </source>
</evidence>
<dbReference type="HOGENOM" id="CLU_484328_0_0_1"/>
<dbReference type="OMA" id="LHMVPDY"/>